<feature type="chain" id="PRO_5014136006" evidence="1">
    <location>
        <begin position="21"/>
        <end position="1755"/>
    </location>
</feature>
<organism evidence="2 3">
    <name type="scientific">Paramicrosporidium saccamoebae</name>
    <dbReference type="NCBI Taxonomy" id="1246581"/>
    <lineage>
        <taxon>Eukaryota</taxon>
        <taxon>Fungi</taxon>
        <taxon>Fungi incertae sedis</taxon>
        <taxon>Cryptomycota</taxon>
        <taxon>Cryptomycota incertae sedis</taxon>
        <taxon>Paramicrosporidium</taxon>
    </lineage>
</organism>
<comment type="caution">
    <text evidence="2">The sequence shown here is derived from an EMBL/GenBank/DDBJ whole genome shotgun (WGS) entry which is preliminary data.</text>
</comment>
<reference evidence="2 3" key="1">
    <citation type="submission" date="2016-10" db="EMBL/GenBank/DDBJ databases">
        <title>The genome of Paramicrosporidium saccamoebae is the missing link in understanding Cryptomycota and Microsporidia evolution.</title>
        <authorList>
            <person name="Quandt C.A."/>
            <person name="Beaudet D."/>
            <person name="Corsaro D."/>
            <person name="Michel R."/>
            <person name="Corradi N."/>
            <person name="James T."/>
        </authorList>
    </citation>
    <scope>NUCLEOTIDE SEQUENCE [LARGE SCALE GENOMIC DNA]</scope>
    <source>
        <strain evidence="2 3">KSL3</strain>
    </source>
</reference>
<proteinExistence type="predicted"/>
<sequence length="1755" mass="199499">MRKVVFVVLVLPLIWGSVDEGGLMSPVKSYVLSAISSNADEMEYYMIELLRPRYPPFTPFDLLNNRNHKLEKLAGDQVYEYTKSALDFIINNSLDSSMAFLVSTLPLPGPINTGLLMSFQLFGAAPLRAIVKSAALRTVYPQLGAYLLRWSADFSVDMCVEVMNNFKDPFLKFKSGHLRALVVGVTQECTPPEVLLNFLQLYTKALPSDVIEELFVKMATFKRFDRFLGYFRALLDVYYAQMRKLQPEFNEAKPYKILFWNLRNLHNVFNDANKYAALPSEIKRVQRDANLSLRQNMRVVDWFLGGSKYFSTVLSGENLESAKWLCSSLLKRRNGWKELVESDAYNIAWMAQDLDMLSGAGTDFELVIRHGTPAMLATILSFNEIDNAPQLADAVGISRFPELTPMQRESTVRIKKGIVRLLPEMRRAMNELYGFPCGGFGEPKRSIVVNVDWVTNEFPHHEDVYELIYAFLEVALLIPRSVVKSVELLPKMLTFTDWINASLLQHCTKSDLRPTELRPLQLYKPNRTIINLANESDCLSLAAMMVKHLTLLWLLLWQGAFAADSSYFDRVWQAGTYVWNVVDYPATAANLVLEQVTELAVHKSRIAQARYFLGETFSDCLDSHIMNERREETWVPHVATVVDAIPGGAALTNQVADSYQKNARIPVLSMLTSWGVPSPLNDILVMMLTNEKFLSCTRYFGTALAYYVFPPGMVAALTIKVLTYNPTATKEVLVEMFQALVRHHRGSLCVAASELIDLQIPPFVLEEFVIRTRRELQKCDWPQRALKLMIEKIPMPKFMEYYELLIKYFPEYLYGQGSIIKSGIGWVFSKPTDIVLQLAEVVGIFHHADPRLSMTNFIQTLAADPNYPVNDGTYLILNYYLAHLGVIDKLQKGETGIAKFEERCRFLVDILLPTDAAIENIVKEGLYGLTALVARFPPTGSAHSKLQGIHLVSFAIKHGTELSMLAALQHAHIPATKPLHKLEPKIDNRDGASRTKNLVFNAFMTFRHTKPQIKLLCRDDLYPKVGGFSHVVNHPVNLSFLPSKLQGNEIRMLALVIANMLFEVPIHMAVEEKKAESSVLATVNKMVKRQCGHINDPYYLATVGSAQYAKREAKPLKSMKKELFTKITVIGRTIMKCWIAFCSLFLGLNAIAVFQIVSLGYTIGKNLVNMGVQVEYNLAQDQMAAGMFALGKAKTIGGMVAPIFHGHVMSAGVTLSSAIMRGIKKVRMNWERKRQLDRAKEMVTNGQTMNLLYWIKQQEQSLKEHQMDVIILLSTILEKERYEMLNLVISQLARYLKMNKSIRQLFAAQLIRSDLPVTYVRDAVGEDPSVMGPEWWAHEFMSKVVAFPRDEFQAYLKVFLNAFPTTEHNHVLELMEVPRPNKSQPTHIRQQLIFLENLVIYYILRDPERTHGLRSKFKVKRTKEALGSLEFYLDEFMAKLAYDDRSMEVRTIVRWVQDISAGQLDLILKKDYYRVMRVLRADGNAYSGQELIRGAAEQCSPKIYSILQSDRYKLNEETCRAVRFVQHSIQALGKTKVDHRCADIVITTDSIRVDNLKPQSEADVVLAASLVLERIFSVDRDDVLVANVVTSMPNATVDAVVNESLKRHCQRKRMWPQVTMENGLSRPKHRILMLGPSQADILTDRVMTGEETKASALVEVLAKYIDNDNRVDLTDQMDAGMDGNILTLDDCKHLLGYAMKRGRKPIFEILMERTVKEFLTKDADSILKLLENIRKTAPEFRKLISKYNHRTLGLL</sequence>
<evidence type="ECO:0000256" key="1">
    <source>
        <dbReference type="SAM" id="SignalP"/>
    </source>
</evidence>
<name>A0A2H9TPD9_9FUNG</name>
<evidence type="ECO:0000313" key="3">
    <source>
        <dbReference type="Proteomes" id="UP000240830"/>
    </source>
</evidence>
<protein>
    <submittedName>
        <fullName evidence="2">Uncharacterized protein</fullName>
    </submittedName>
</protein>
<gene>
    <name evidence="2" type="ORF">PSACC_00651</name>
</gene>
<feature type="signal peptide" evidence="1">
    <location>
        <begin position="1"/>
        <end position="20"/>
    </location>
</feature>
<keyword evidence="1" id="KW-0732">Signal</keyword>
<accession>A0A2H9TPD9</accession>
<dbReference type="EMBL" id="MTSL01000054">
    <property type="protein sequence ID" value="PJF19530.1"/>
    <property type="molecule type" value="Genomic_DNA"/>
</dbReference>
<evidence type="ECO:0000313" key="2">
    <source>
        <dbReference type="EMBL" id="PJF19530.1"/>
    </source>
</evidence>
<keyword evidence="3" id="KW-1185">Reference proteome</keyword>
<dbReference type="Proteomes" id="UP000240830">
    <property type="component" value="Unassembled WGS sequence"/>
</dbReference>